<keyword evidence="2" id="KW-1185">Reference proteome</keyword>
<sequence>MIPSIETTNYEAFGMRIASQLALPELQRVYIDDAYADIEIQYGDLTRVWAEAAIARNSYNLIDGGIIFTIPDTAIFSVEEGKRITVSPMENGDSSRIRLFLLGTCMGILLMQRGVLPLHGSAVIIEGKAYAFVGDSGAGKSTLASAFLGKGYPLVSDDVIAVSLDPDGIPIVTPSYPQQKLWQESIDQLGLAANQYQPLYGRVNKYAIPVASAFHTQPVPLGGVFELCKVEGEETKLCEIERLGRFPLLVRHTYRNALISLLQLEQWHFATSAAVISKIGVYQLQRPSAGFTVQRMAAQILELTRKGVS</sequence>
<gene>
    <name evidence="1" type="ORF">K0T92_18625</name>
</gene>
<accession>A0ABS7D9W4</accession>
<name>A0ABS7D9W4_9BACL</name>
<dbReference type="Gene3D" id="3.40.50.300">
    <property type="entry name" value="P-loop containing nucleotide triphosphate hydrolases"/>
    <property type="match status" value="1"/>
</dbReference>
<dbReference type="EMBL" id="JAHZIJ010000016">
    <property type="protein sequence ID" value="MBW7476737.1"/>
    <property type="molecule type" value="Genomic_DNA"/>
</dbReference>
<dbReference type="InterPro" id="IPR027417">
    <property type="entry name" value="P-loop_NTPase"/>
</dbReference>
<dbReference type="SUPFAM" id="SSF53795">
    <property type="entry name" value="PEP carboxykinase-like"/>
    <property type="match status" value="1"/>
</dbReference>
<dbReference type="Proteomes" id="UP000812277">
    <property type="component" value="Unassembled WGS sequence"/>
</dbReference>
<evidence type="ECO:0000313" key="1">
    <source>
        <dbReference type="EMBL" id="MBW7476737.1"/>
    </source>
</evidence>
<dbReference type="RefSeq" id="WP_219873988.1">
    <property type="nucleotide sequence ID" value="NZ_JAHZIJ010000016.1"/>
</dbReference>
<organism evidence="1 2">
    <name type="scientific">Paenibacillus oenotherae</name>
    <dbReference type="NCBI Taxonomy" id="1435645"/>
    <lineage>
        <taxon>Bacteria</taxon>
        <taxon>Bacillati</taxon>
        <taxon>Bacillota</taxon>
        <taxon>Bacilli</taxon>
        <taxon>Bacillales</taxon>
        <taxon>Paenibacillaceae</taxon>
        <taxon>Paenibacillus</taxon>
    </lineage>
</organism>
<reference evidence="1 2" key="1">
    <citation type="submission" date="2021-07" db="EMBL/GenBank/DDBJ databases">
        <title>Paenibacillus radiodurans sp. nov., isolated from the southeastern edge of Tengger Desert.</title>
        <authorList>
            <person name="Zhang G."/>
        </authorList>
    </citation>
    <scope>NUCLEOTIDE SEQUENCE [LARGE SCALE GENOMIC DNA]</scope>
    <source>
        <strain evidence="1 2">DT7-4</strain>
    </source>
</reference>
<protein>
    <submittedName>
        <fullName evidence="1">Aldolase</fullName>
    </submittedName>
</protein>
<evidence type="ECO:0000313" key="2">
    <source>
        <dbReference type="Proteomes" id="UP000812277"/>
    </source>
</evidence>
<comment type="caution">
    <text evidence="1">The sequence shown here is derived from an EMBL/GenBank/DDBJ whole genome shotgun (WGS) entry which is preliminary data.</text>
</comment>
<proteinExistence type="predicted"/>